<dbReference type="EMBL" id="CP005960">
    <property type="protein sequence ID" value="AHZ72217.1"/>
    <property type="molecule type" value="Genomic_DNA"/>
</dbReference>
<reference evidence="1 2" key="1">
    <citation type="journal article" date="2012" name="J. Bacteriol.">
        <title>Genome sequence of cold-adapted Pseudomonas mandelii strain JR-1.</title>
        <authorList>
            <person name="Jang S.H."/>
            <person name="Kim J."/>
            <person name="Kim J."/>
            <person name="Hong S."/>
            <person name="Lee C."/>
        </authorList>
    </citation>
    <scope>NUCLEOTIDE SEQUENCE [LARGE SCALE GENOMIC DNA]</scope>
    <source>
        <strain evidence="1 2">JR-1</strain>
    </source>
</reference>
<sequence>MCVIVHAGYRNVARNAFYANHYGFPIINSPIPPLVMIRGAPTNREKRRPMEATTGRIKGYHWAKQRPGATSPIYTIQ</sequence>
<accession>A0A024EHE1</accession>
<organism evidence="1 2">
    <name type="scientific">Pseudomonas mandelii JR-1</name>
    <dbReference type="NCBI Taxonomy" id="1147786"/>
    <lineage>
        <taxon>Bacteria</taxon>
        <taxon>Pseudomonadati</taxon>
        <taxon>Pseudomonadota</taxon>
        <taxon>Gammaproteobacteria</taxon>
        <taxon>Pseudomonadales</taxon>
        <taxon>Pseudomonadaceae</taxon>
        <taxon>Pseudomonas</taxon>
    </lineage>
</organism>
<evidence type="ECO:0000313" key="1">
    <source>
        <dbReference type="EMBL" id="AHZ72217.1"/>
    </source>
</evidence>
<dbReference type="Proteomes" id="UP000026913">
    <property type="component" value="Chromosome"/>
</dbReference>
<dbReference type="KEGG" id="pman:OU5_5138"/>
<gene>
    <name evidence="1" type="ORF">OU5_5138</name>
</gene>
<dbReference type="AlphaFoldDB" id="A0A024EHE1"/>
<name>A0A024EHE1_9PSED</name>
<evidence type="ECO:0000313" key="2">
    <source>
        <dbReference type="Proteomes" id="UP000026913"/>
    </source>
</evidence>
<dbReference type="HOGENOM" id="CLU_2635356_0_0_6"/>
<protein>
    <submittedName>
        <fullName evidence="1">3-oxoacyl-(Acyl-carrier-protein) synthase III, putative</fullName>
    </submittedName>
</protein>
<proteinExistence type="predicted"/>